<reference evidence="2 3" key="1">
    <citation type="journal article" date="2019" name="Sci. Rep.">
        <title>Orb-weaving spider Araneus ventricosus genome elucidates the spidroin gene catalogue.</title>
        <authorList>
            <person name="Kono N."/>
            <person name="Nakamura H."/>
            <person name="Ohtoshi R."/>
            <person name="Moran D.A.P."/>
            <person name="Shinohara A."/>
            <person name="Yoshida Y."/>
            <person name="Fujiwara M."/>
            <person name="Mori M."/>
            <person name="Tomita M."/>
            <person name="Arakawa K."/>
        </authorList>
    </citation>
    <scope>NUCLEOTIDE SEQUENCE [LARGE SCALE GENOMIC DNA]</scope>
</reference>
<feature type="region of interest" description="Disordered" evidence="1">
    <location>
        <begin position="11"/>
        <end position="68"/>
    </location>
</feature>
<evidence type="ECO:0000313" key="2">
    <source>
        <dbReference type="EMBL" id="GBL91161.1"/>
    </source>
</evidence>
<feature type="compositionally biased region" description="Polar residues" evidence="1">
    <location>
        <begin position="39"/>
        <end position="48"/>
    </location>
</feature>
<comment type="caution">
    <text evidence="2">The sequence shown here is derived from an EMBL/GenBank/DDBJ whole genome shotgun (WGS) entry which is preliminary data.</text>
</comment>
<evidence type="ECO:0000313" key="3">
    <source>
        <dbReference type="Proteomes" id="UP000499080"/>
    </source>
</evidence>
<name>A0A4Y2BFY2_ARAVE</name>
<organism evidence="2 3">
    <name type="scientific">Araneus ventricosus</name>
    <name type="common">Orbweaver spider</name>
    <name type="synonym">Epeira ventricosa</name>
    <dbReference type="NCBI Taxonomy" id="182803"/>
    <lineage>
        <taxon>Eukaryota</taxon>
        <taxon>Metazoa</taxon>
        <taxon>Ecdysozoa</taxon>
        <taxon>Arthropoda</taxon>
        <taxon>Chelicerata</taxon>
        <taxon>Arachnida</taxon>
        <taxon>Araneae</taxon>
        <taxon>Araneomorphae</taxon>
        <taxon>Entelegynae</taxon>
        <taxon>Araneoidea</taxon>
        <taxon>Araneidae</taxon>
        <taxon>Araneus</taxon>
    </lineage>
</organism>
<dbReference type="AlphaFoldDB" id="A0A4Y2BFY2"/>
<dbReference type="EMBL" id="BGPR01235475">
    <property type="protein sequence ID" value="GBL91161.1"/>
    <property type="molecule type" value="Genomic_DNA"/>
</dbReference>
<keyword evidence="3" id="KW-1185">Reference proteome</keyword>
<gene>
    <name evidence="2" type="ORF">AVEN_201226_1</name>
</gene>
<feature type="compositionally biased region" description="Polar residues" evidence="1">
    <location>
        <begin position="59"/>
        <end position="68"/>
    </location>
</feature>
<evidence type="ECO:0000256" key="1">
    <source>
        <dbReference type="SAM" id="MobiDB-lite"/>
    </source>
</evidence>
<accession>A0A4Y2BFY2</accession>
<proteinExistence type="predicted"/>
<sequence>MWRTVIWHWHAVQRDGRTEDEEKETDTVGDERREEPTPCLTSSASPIGSTDHEYDDSESSQSNRPSGE</sequence>
<protein>
    <submittedName>
        <fullName evidence="2">Uncharacterized protein</fullName>
    </submittedName>
</protein>
<feature type="compositionally biased region" description="Basic and acidic residues" evidence="1">
    <location>
        <begin position="25"/>
        <end position="36"/>
    </location>
</feature>
<dbReference type="Proteomes" id="UP000499080">
    <property type="component" value="Unassembled WGS sequence"/>
</dbReference>